<organism evidence="2 3">
    <name type="scientific">Nephila pilipes</name>
    <name type="common">Giant wood spider</name>
    <name type="synonym">Nephila maculata</name>
    <dbReference type="NCBI Taxonomy" id="299642"/>
    <lineage>
        <taxon>Eukaryota</taxon>
        <taxon>Metazoa</taxon>
        <taxon>Ecdysozoa</taxon>
        <taxon>Arthropoda</taxon>
        <taxon>Chelicerata</taxon>
        <taxon>Arachnida</taxon>
        <taxon>Araneae</taxon>
        <taxon>Araneomorphae</taxon>
        <taxon>Entelegynae</taxon>
        <taxon>Araneoidea</taxon>
        <taxon>Nephilidae</taxon>
        <taxon>Nephila</taxon>
    </lineage>
</organism>
<sequence length="77" mass="8754">MLNAVLVFPDEYSEYVSNKEILPKAAFKYGVKMADGRKTKRTGTGERDRKPKWSSIQRKTFCDPGSTEKVLYLCFGA</sequence>
<protein>
    <recommendedName>
        <fullName evidence="1">Protein RED C-terminal domain-containing protein</fullName>
    </recommendedName>
</protein>
<accession>A0A8X6N1H8</accession>
<keyword evidence="3" id="KW-1185">Reference proteome</keyword>
<comment type="caution">
    <text evidence="2">The sequence shown here is derived from an EMBL/GenBank/DDBJ whole genome shotgun (WGS) entry which is preliminary data.</text>
</comment>
<gene>
    <name evidence="2" type="ORF">NPIL_473291</name>
</gene>
<dbReference type="EMBL" id="BMAW01004455">
    <property type="protein sequence ID" value="GFS88994.1"/>
    <property type="molecule type" value="Genomic_DNA"/>
</dbReference>
<dbReference type="AlphaFoldDB" id="A0A8X6N1H8"/>
<evidence type="ECO:0000313" key="3">
    <source>
        <dbReference type="Proteomes" id="UP000887013"/>
    </source>
</evidence>
<feature type="domain" description="Protein RED C-terminal" evidence="1">
    <location>
        <begin position="10"/>
        <end position="52"/>
    </location>
</feature>
<reference evidence="2" key="1">
    <citation type="submission" date="2020-08" db="EMBL/GenBank/DDBJ databases">
        <title>Multicomponent nature underlies the extraordinary mechanical properties of spider dragline silk.</title>
        <authorList>
            <person name="Kono N."/>
            <person name="Nakamura H."/>
            <person name="Mori M."/>
            <person name="Yoshida Y."/>
            <person name="Ohtoshi R."/>
            <person name="Malay A.D."/>
            <person name="Moran D.A.P."/>
            <person name="Tomita M."/>
            <person name="Numata K."/>
            <person name="Arakawa K."/>
        </authorList>
    </citation>
    <scope>NUCLEOTIDE SEQUENCE</scope>
</reference>
<dbReference type="Proteomes" id="UP000887013">
    <property type="component" value="Unassembled WGS sequence"/>
</dbReference>
<dbReference type="InterPro" id="IPR012492">
    <property type="entry name" value="RED_C"/>
</dbReference>
<evidence type="ECO:0000259" key="1">
    <source>
        <dbReference type="Pfam" id="PF07807"/>
    </source>
</evidence>
<dbReference type="Pfam" id="PF07807">
    <property type="entry name" value="RED_C"/>
    <property type="match status" value="1"/>
</dbReference>
<proteinExistence type="predicted"/>
<name>A0A8X6N1H8_NEPPI</name>
<dbReference type="OrthoDB" id="3366823at2759"/>
<evidence type="ECO:0000313" key="2">
    <source>
        <dbReference type="EMBL" id="GFS88994.1"/>
    </source>
</evidence>